<keyword evidence="1" id="KW-0812">Transmembrane</keyword>
<name>A0A0F9N2H9_9ZZZZ</name>
<organism evidence="3">
    <name type="scientific">marine sediment metagenome</name>
    <dbReference type="NCBI Taxonomy" id="412755"/>
    <lineage>
        <taxon>unclassified sequences</taxon>
        <taxon>metagenomes</taxon>
        <taxon>ecological metagenomes</taxon>
    </lineage>
</organism>
<feature type="transmembrane region" description="Helical" evidence="1">
    <location>
        <begin position="140"/>
        <end position="157"/>
    </location>
</feature>
<dbReference type="InterPro" id="IPR018776">
    <property type="entry name" value="Membrane_prot_PTPS-rel_domain"/>
</dbReference>
<feature type="transmembrane region" description="Helical" evidence="1">
    <location>
        <begin position="373"/>
        <end position="393"/>
    </location>
</feature>
<feature type="transmembrane region" description="Helical" evidence="1">
    <location>
        <begin position="21"/>
        <end position="44"/>
    </location>
</feature>
<feature type="transmembrane region" description="Helical" evidence="1">
    <location>
        <begin position="110"/>
        <end position="133"/>
    </location>
</feature>
<proteinExistence type="predicted"/>
<dbReference type="Pfam" id="PF10131">
    <property type="entry name" value="PTPS_related"/>
    <property type="match status" value="1"/>
</dbReference>
<gene>
    <name evidence="3" type="ORF">LCGC14_1018940</name>
</gene>
<evidence type="ECO:0000313" key="3">
    <source>
        <dbReference type="EMBL" id="KKN12189.1"/>
    </source>
</evidence>
<keyword evidence="1" id="KW-0472">Membrane</keyword>
<evidence type="ECO:0000256" key="1">
    <source>
        <dbReference type="SAM" id="Phobius"/>
    </source>
</evidence>
<feature type="transmembrane region" description="Helical" evidence="1">
    <location>
        <begin position="308"/>
        <end position="326"/>
    </location>
</feature>
<comment type="caution">
    <text evidence="3">The sequence shown here is derived from an EMBL/GenBank/DDBJ whole genome shotgun (WGS) entry which is preliminary data.</text>
</comment>
<protein>
    <recommendedName>
        <fullName evidence="2">Membrane protein 6-pyruvoyl-tetrahydropterin synthase-related domain-containing protein</fullName>
    </recommendedName>
</protein>
<feature type="transmembrane region" description="Helical" evidence="1">
    <location>
        <begin position="280"/>
        <end position="301"/>
    </location>
</feature>
<feature type="transmembrane region" description="Helical" evidence="1">
    <location>
        <begin position="338"/>
        <end position="361"/>
    </location>
</feature>
<keyword evidence="1" id="KW-1133">Transmembrane helix</keyword>
<dbReference type="EMBL" id="LAZR01004057">
    <property type="protein sequence ID" value="KKN12189.1"/>
    <property type="molecule type" value="Genomic_DNA"/>
</dbReference>
<dbReference type="AlphaFoldDB" id="A0A0F9N2H9"/>
<accession>A0A0F9N2H9</accession>
<feature type="domain" description="Membrane protein 6-pyruvoyl-tetrahydropterin synthase-related" evidence="2">
    <location>
        <begin position="94"/>
        <end position="388"/>
    </location>
</feature>
<evidence type="ECO:0000259" key="2">
    <source>
        <dbReference type="Pfam" id="PF10131"/>
    </source>
</evidence>
<reference evidence="3" key="1">
    <citation type="journal article" date="2015" name="Nature">
        <title>Complex archaea that bridge the gap between prokaryotes and eukaryotes.</title>
        <authorList>
            <person name="Spang A."/>
            <person name="Saw J.H."/>
            <person name="Jorgensen S.L."/>
            <person name="Zaremba-Niedzwiedzka K."/>
            <person name="Martijn J."/>
            <person name="Lind A.E."/>
            <person name="van Eijk R."/>
            <person name="Schleper C."/>
            <person name="Guy L."/>
            <person name="Ettema T.J."/>
        </authorList>
    </citation>
    <scope>NUCLEOTIDE SEQUENCE</scope>
</reference>
<sequence>MQQKSNKDSKNQSDNSARIKKIAGTISAFLLVFFIITMIFWSILSSPGLAPGSDVPSHMFTSKYIGDYFQKYHSIPVINPYWYNGFEILHNPPGLTYLPLTLIYLLTNDIYLASRVFTWLLAILLSLSTFIVIRRKYSNLNAIIGALIYPLAPIVFMEARASYTRGLALIFFPISLYFIDRLLEEKDKVVRTSIILSFLIALSFLTHPMMGAVLIVFFSIYIFARLVLDTDLKKFRLVLWFQSIILGLGLVSWYLLPFFAEASGWTSISPEFYKELSLPINEQLVLISISLFVFSVIALIFRKNKQRLALFITALVAMIFAMGDKVPILSKLPLVRSVYPLSILLFAIFLLTYIVATAIDFRSIAKRIFPKFASGHVFINLILILIIAGLPLLETAKIHRFRSLKSQAISSQDLRLANILKDYSSNGRTMPMKYPYSPHII</sequence>
<feature type="transmembrane region" description="Helical" evidence="1">
    <location>
        <begin position="211"/>
        <end position="228"/>
    </location>
</feature>
<feature type="non-terminal residue" evidence="3">
    <location>
        <position position="441"/>
    </location>
</feature>
<feature type="transmembrane region" description="Helical" evidence="1">
    <location>
        <begin position="237"/>
        <end position="260"/>
    </location>
</feature>